<organism evidence="2 3">
    <name type="scientific">Rhodococcus triatomae</name>
    <dbReference type="NCBI Taxonomy" id="300028"/>
    <lineage>
        <taxon>Bacteria</taxon>
        <taxon>Bacillati</taxon>
        <taxon>Actinomycetota</taxon>
        <taxon>Actinomycetes</taxon>
        <taxon>Mycobacteriales</taxon>
        <taxon>Nocardiaceae</taxon>
        <taxon>Rhodococcus</taxon>
    </lineage>
</organism>
<dbReference type="Proteomes" id="UP000183263">
    <property type="component" value="Unassembled WGS sequence"/>
</dbReference>
<dbReference type="GO" id="GO:0016747">
    <property type="term" value="F:acyltransferase activity, transferring groups other than amino-acyl groups"/>
    <property type="evidence" value="ECO:0007669"/>
    <property type="project" value="InterPro"/>
</dbReference>
<dbReference type="InterPro" id="IPR056934">
    <property type="entry name" value="SH3_Rv0428c"/>
</dbReference>
<dbReference type="PANTHER" id="PTHR43072">
    <property type="entry name" value="N-ACETYLTRANSFERASE"/>
    <property type="match status" value="1"/>
</dbReference>
<dbReference type="InterPro" id="IPR016181">
    <property type="entry name" value="Acyl_CoA_acyltransferase"/>
</dbReference>
<dbReference type="CDD" id="cd04301">
    <property type="entry name" value="NAT_SF"/>
    <property type="match status" value="1"/>
</dbReference>
<feature type="domain" description="N-acetyltransferase" evidence="1">
    <location>
        <begin position="157"/>
        <end position="324"/>
    </location>
</feature>
<accession>A0A1G8ND83</accession>
<evidence type="ECO:0000259" key="1">
    <source>
        <dbReference type="PROSITE" id="PS51186"/>
    </source>
</evidence>
<dbReference type="InterPro" id="IPR056935">
    <property type="entry name" value="Rv0428c-like_C"/>
</dbReference>
<dbReference type="SUPFAM" id="SSF55729">
    <property type="entry name" value="Acyl-CoA N-acyltransferases (Nat)"/>
    <property type="match status" value="1"/>
</dbReference>
<dbReference type="Gene3D" id="3.40.630.30">
    <property type="match status" value="1"/>
</dbReference>
<reference evidence="2 3" key="1">
    <citation type="submission" date="2016-10" db="EMBL/GenBank/DDBJ databases">
        <authorList>
            <person name="de Groot N.N."/>
        </authorList>
    </citation>
    <scope>NUCLEOTIDE SEQUENCE [LARGE SCALE GENOMIC DNA]</scope>
    <source>
        <strain evidence="2 3">DSM 44892</strain>
    </source>
</reference>
<protein>
    <submittedName>
        <fullName evidence="2">Acetyltransferase (GNAT) family protein</fullName>
    </submittedName>
</protein>
<evidence type="ECO:0000313" key="3">
    <source>
        <dbReference type="Proteomes" id="UP000183263"/>
    </source>
</evidence>
<sequence>MTVPTDIPLGTRVVVRHRLPPGYSHPMTDVIGVLEAHEPVTVRTADDRTVQIAADRIVAVKALGARPVRTGEIRSLEVAAALGWPGVESAWIGGWLARFGHGITGRANSAAPLGMPGELAPFEEVADELRAWYSVRGQPLRLLLPDRLTSGSLPRPRDTDPVSVLAADIGDLVLPTGPAVSRVAAEPDSEWLARYPFRTGRRSAEIQVLSAIRGGELGFARIGNAGAPPIAIGRAAITRAPDGRVWVGLSCVEVAAEHRRHGVGSLVCAEMIAWGRERGATHTYLQVTDDNAPALAMYRKLGLVEHHRYRYAVPVAADGRGDVE</sequence>
<dbReference type="AlphaFoldDB" id="A0A1G8ND83"/>
<dbReference type="PROSITE" id="PS51186">
    <property type="entry name" value="GNAT"/>
    <property type="match status" value="1"/>
</dbReference>
<dbReference type="Pfam" id="PF24553">
    <property type="entry name" value="Rv0428c_C"/>
    <property type="match status" value="1"/>
</dbReference>
<dbReference type="Pfam" id="PF24551">
    <property type="entry name" value="SH3_Rv0428c"/>
    <property type="match status" value="1"/>
</dbReference>
<name>A0A1G8ND83_9NOCA</name>
<dbReference type="EMBL" id="FNDN01000011">
    <property type="protein sequence ID" value="SDI78046.1"/>
    <property type="molecule type" value="Genomic_DNA"/>
</dbReference>
<evidence type="ECO:0000313" key="2">
    <source>
        <dbReference type="EMBL" id="SDI78046.1"/>
    </source>
</evidence>
<dbReference type="RefSeq" id="WP_072738996.1">
    <property type="nucleotide sequence ID" value="NZ_CP048813.1"/>
</dbReference>
<keyword evidence="2" id="KW-0808">Transferase</keyword>
<proteinExistence type="predicted"/>
<dbReference type="PANTHER" id="PTHR43072:SF60">
    <property type="entry name" value="L-2,4-DIAMINOBUTYRIC ACID ACETYLTRANSFERASE"/>
    <property type="match status" value="1"/>
</dbReference>
<dbReference type="InterPro" id="IPR000182">
    <property type="entry name" value="GNAT_dom"/>
</dbReference>
<gene>
    <name evidence="2" type="ORF">SAMN05444695_11128</name>
</gene>
<keyword evidence="3" id="KW-1185">Reference proteome</keyword>